<keyword evidence="3" id="KW-1185">Reference proteome</keyword>
<comment type="caution">
    <text evidence="2">The sequence shown here is derived from an EMBL/GenBank/DDBJ whole genome shotgun (WGS) entry which is preliminary data.</text>
</comment>
<dbReference type="EMBL" id="BQKI01000088">
    <property type="protein sequence ID" value="GJN36344.1"/>
    <property type="molecule type" value="Genomic_DNA"/>
</dbReference>
<sequence>MEERFFPCNSANFLSVKIVSSYVGFPIDVYGTVIARDMLDRKCVYLFRCDRDHSHLILNKHQLISMLTFQQEEQLILTGPKRGLALIDAIYIEIDLKIKGAGKQKKDKQPSKGYTEVKNDPDRFKEDMVVEPSLNSMLSEVVVKCAVEKYAVEATIAIEVVQGKFCGEITACTTNIQHCLEHSLVLYDTKLISAGMTDKRDIPLLRRIIAVGLKEKLIVTIARAGVCKADRKRTIMFIPSVNNRDEAEVFCGSVKILVKVAWSIISHERLDYW</sequence>
<evidence type="ECO:0000313" key="2">
    <source>
        <dbReference type="EMBL" id="GJN36344.1"/>
    </source>
</evidence>
<proteinExistence type="predicted"/>
<dbReference type="AlphaFoldDB" id="A0AAV5FKY6"/>
<name>A0AAV5FKY6_ELECO</name>
<dbReference type="InterPro" id="IPR046533">
    <property type="entry name" value="DUF6598"/>
</dbReference>
<feature type="domain" description="DUF6598" evidence="1">
    <location>
        <begin position="11"/>
        <end position="260"/>
    </location>
</feature>
<organism evidence="2 3">
    <name type="scientific">Eleusine coracana subsp. coracana</name>
    <dbReference type="NCBI Taxonomy" id="191504"/>
    <lineage>
        <taxon>Eukaryota</taxon>
        <taxon>Viridiplantae</taxon>
        <taxon>Streptophyta</taxon>
        <taxon>Embryophyta</taxon>
        <taxon>Tracheophyta</taxon>
        <taxon>Spermatophyta</taxon>
        <taxon>Magnoliopsida</taxon>
        <taxon>Liliopsida</taxon>
        <taxon>Poales</taxon>
        <taxon>Poaceae</taxon>
        <taxon>PACMAD clade</taxon>
        <taxon>Chloridoideae</taxon>
        <taxon>Cynodonteae</taxon>
        <taxon>Eleusininae</taxon>
        <taxon>Eleusine</taxon>
    </lineage>
</organism>
<evidence type="ECO:0000259" key="1">
    <source>
        <dbReference type="Pfam" id="PF20241"/>
    </source>
</evidence>
<dbReference type="PANTHER" id="PTHR33065:SF206">
    <property type="entry name" value="OS12G0619700 PROTEIN"/>
    <property type="match status" value="1"/>
</dbReference>
<reference evidence="2" key="1">
    <citation type="journal article" date="2018" name="DNA Res.">
        <title>Multiple hybrid de novo genome assembly of finger millet, an orphan allotetraploid crop.</title>
        <authorList>
            <person name="Hatakeyama M."/>
            <person name="Aluri S."/>
            <person name="Balachadran M.T."/>
            <person name="Sivarajan S.R."/>
            <person name="Patrignani A."/>
            <person name="Gruter S."/>
            <person name="Poveda L."/>
            <person name="Shimizu-Inatsugi R."/>
            <person name="Baeten J."/>
            <person name="Francoijs K.J."/>
            <person name="Nataraja K.N."/>
            <person name="Reddy Y.A.N."/>
            <person name="Phadnis S."/>
            <person name="Ravikumar R.L."/>
            <person name="Schlapbach R."/>
            <person name="Sreeman S.M."/>
            <person name="Shimizu K.K."/>
        </authorList>
    </citation>
    <scope>NUCLEOTIDE SEQUENCE</scope>
</reference>
<reference evidence="2" key="2">
    <citation type="submission" date="2021-12" db="EMBL/GenBank/DDBJ databases">
        <title>Resequencing data analysis of finger millet.</title>
        <authorList>
            <person name="Hatakeyama M."/>
            <person name="Aluri S."/>
            <person name="Balachadran M.T."/>
            <person name="Sivarajan S.R."/>
            <person name="Poveda L."/>
            <person name="Shimizu-Inatsugi R."/>
            <person name="Schlapbach R."/>
            <person name="Sreeman S.M."/>
            <person name="Shimizu K.K."/>
        </authorList>
    </citation>
    <scope>NUCLEOTIDE SEQUENCE</scope>
</reference>
<dbReference type="PANTHER" id="PTHR33065">
    <property type="entry name" value="OS07G0486400 PROTEIN"/>
    <property type="match status" value="1"/>
</dbReference>
<accession>A0AAV5FKY6</accession>
<protein>
    <recommendedName>
        <fullName evidence="1">DUF6598 domain-containing protein</fullName>
    </recommendedName>
</protein>
<gene>
    <name evidence="2" type="primary">gb25193</name>
    <name evidence="2" type="ORF">PR202_gb25193</name>
</gene>
<dbReference type="Proteomes" id="UP001054889">
    <property type="component" value="Unassembled WGS sequence"/>
</dbReference>
<dbReference type="Pfam" id="PF20241">
    <property type="entry name" value="DUF6598"/>
    <property type="match status" value="1"/>
</dbReference>
<evidence type="ECO:0000313" key="3">
    <source>
        <dbReference type="Proteomes" id="UP001054889"/>
    </source>
</evidence>